<evidence type="ECO:0000256" key="1">
    <source>
        <dbReference type="SAM" id="Phobius"/>
    </source>
</evidence>
<keyword evidence="1" id="KW-0812">Transmembrane</keyword>
<keyword evidence="1" id="KW-1133">Transmembrane helix</keyword>
<feature type="transmembrane region" description="Helical" evidence="1">
    <location>
        <begin position="110"/>
        <end position="130"/>
    </location>
</feature>
<feature type="transmembrane region" description="Helical" evidence="1">
    <location>
        <begin position="276"/>
        <end position="294"/>
    </location>
</feature>
<feature type="transmembrane region" description="Helical" evidence="1">
    <location>
        <begin position="324"/>
        <end position="342"/>
    </location>
</feature>
<protein>
    <recommendedName>
        <fullName evidence="3">Glycosyltransferase RgtA/B/C/D-like domain-containing protein</fullName>
    </recommendedName>
</protein>
<feature type="transmembrane region" description="Helical" evidence="1">
    <location>
        <begin position="77"/>
        <end position="98"/>
    </location>
</feature>
<evidence type="ECO:0000313" key="2">
    <source>
        <dbReference type="EMBL" id="SBV93540.1"/>
    </source>
</evidence>
<reference evidence="2" key="1">
    <citation type="submission" date="2016-04" db="EMBL/GenBank/DDBJ databases">
        <authorList>
            <person name="Evans L.H."/>
            <person name="Alamgir A."/>
            <person name="Owens N."/>
            <person name="Weber N.D."/>
            <person name="Virtaneva K."/>
            <person name="Barbian K."/>
            <person name="Babar A."/>
            <person name="Rosenke K."/>
        </authorList>
    </citation>
    <scope>NUCLEOTIDE SEQUENCE</scope>
    <source>
        <strain evidence="2">86-1</strain>
    </source>
</reference>
<organism evidence="2">
    <name type="scientific">uncultured Dysgonomonas sp</name>
    <dbReference type="NCBI Taxonomy" id="206096"/>
    <lineage>
        <taxon>Bacteria</taxon>
        <taxon>Pseudomonadati</taxon>
        <taxon>Bacteroidota</taxon>
        <taxon>Bacteroidia</taxon>
        <taxon>Bacteroidales</taxon>
        <taxon>Dysgonomonadaceae</taxon>
        <taxon>Dysgonomonas</taxon>
        <taxon>environmental samples</taxon>
    </lineage>
</organism>
<gene>
    <name evidence="2" type="ORF">KL86DYS1_10894</name>
</gene>
<keyword evidence="1" id="KW-0472">Membrane</keyword>
<feature type="transmembrane region" description="Helical" evidence="1">
    <location>
        <begin position="251"/>
        <end position="269"/>
    </location>
</feature>
<sequence>MDKVSNRIKYCCFGLIFLGLVIRLLLFKYHSTDYGGFLIHWIDHIKTYGFAGFKDDFYNYAPTYIYMLAIVAKTDIYPLYGIKILSVIFDFVAAYFLAQIVFHITKKESFKWIAFALVSVLPTVILDGSFMAQCDSIYVSVILASVYFLLKRNNLASVILLGLAFALKAQTAIVLPFFFVYMLRGGIKWYYFLLVPVVFVIMIIPAWLAGRPFLDLLLVYKMQSEYYEGIVGFFPNIYVWIQQLINYDKNIGMIFTMLLTLAGGFILCRKKYIFSLESWIQLLFISAIVCPFFLPGMRERYMFLGDVVAVAYILMFPKKMYLPIGIIFISFFSYIRCFYYFAPFADYPQSVFSFFEFIPWRLMALVYFTIIVLTVIDFIKTLRSNKPEDEFVIGDKAKAK</sequence>
<evidence type="ECO:0008006" key="3">
    <source>
        <dbReference type="Google" id="ProtNLM"/>
    </source>
</evidence>
<feature type="transmembrane region" description="Helical" evidence="1">
    <location>
        <begin position="7"/>
        <end position="26"/>
    </location>
</feature>
<feature type="transmembrane region" description="Helical" evidence="1">
    <location>
        <begin position="158"/>
        <end position="183"/>
    </location>
</feature>
<dbReference type="RefSeq" id="WP_296938783.1">
    <property type="nucleotide sequence ID" value="NZ_LT599032.1"/>
</dbReference>
<feature type="transmembrane region" description="Helical" evidence="1">
    <location>
        <begin position="189"/>
        <end position="214"/>
    </location>
</feature>
<dbReference type="AlphaFoldDB" id="A0A212J290"/>
<name>A0A212J290_9BACT</name>
<feature type="transmembrane region" description="Helical" evidence="1">
    <location>
        <begin position="226"/>
        <end position="245"/>
    </location>
</feature>
<feature type="transmembrane region" description="Helical" evidence="1">
    <location>
        <begin position="362"/>
        <end position="379"/>
    </location>
</feature>
<dbReference type="EMBL" id="FLUM01000001">
    <property type="protein sequence ID" value="SBV93540.1"/>
    <property type="molecule type" value="Genomic_DNA"/>
</dbReference>
<proteinExistence type="predicted"/>
<accession>A0A212J290</accession>